<dbReference type="AlphaFoldDB" id="A0A098BZV6"/>
<dbReference type="OrthoDB" id="996440at2"/>
<dbReference type="EMBL" id="LN515532">
    <property type="protein sequence ID" value="CEA16199.1"/>
    <property type="molecule type" value="Genomic_DNA"/>
</dbReference>
<sequence>MKRILSIYLLIAMMITAIQPIIAMHYCNDELRSLQIFQSEGNQNFCCKDSHGHDLLITGNFCCETEMMKLTTDEFQNKTEQLVTRITPVPIDILGFTLTNQITSYEPETDSSITSLKFPPKGLYLEDVSILTYICIYRI</sequence>
<dbReference type="Pfam" id="PF26622">
    <property type="entry name" value="DUF8199"/>
    <property type="match status" value="1"/>
</dbReference>
<gene>
    <name evidence="1" type="ORF">ING2E5B_1451</name>
</gene>
<reference evidence="1 2" key="1">
    <citation type="submission" date="2014-08" db="EMBL/GenBank/DDBJ databases">
        <authorList>
            <person name="Wibberg D."/>
        </authorList>
    </citation>
    <scope>NUCLEOTIDE SEQUENCE [LARGE SCALE GENOMIC DNA]</scope>
    <source>
        <strain evidence="2">ING2-E5B</strain>
    </source>
</reference>
<dbReference type="STRING" id="1562970.ING2E5B_1451"/>
<evidence type="ECO:0000313" key="2">
    <source>
        <dbReference type="Proteomes" id="UP000032417"/>
    </source>
</evidence>
<proteinExistence type="predicted"/>
<evidence type="ECO:0000313" key="1">
    <source>
        <dbReference type="EMBL" id="CEA16199.1"/>
    </source>
</evidence>
<keyword evidence="2" id="KW-1185">Reference proteome</keyword>
<dbReference type="InterPro" id="IPR058512">
    <property type="entry name" value="DUF8199"/>
</dbReference>
<dbReference type="KEGG" id="pbt:ING2E5B_1451"/>
<dbReference type="HOGENOM" id="CLU_1719471_0_0_10"/>
<protein>
    <submittedName>
        <fullName evidence="1">Putative membrane protein</fullName>
    </submittedName>
</protein>
<accession>A0A098BZV6</accession>
<name>A0A098BZV6_9BACT</name>
<organism evidence="1 2">
    <name type="scientific">Fermentimonas caenicola</name>
    <dbReference type="NCBI Taxonomy" id="1562970"/>
    <lineage>
        <taxon>Bacteria</taxon>
        <taxon>Pseudomonadati</taxon>
        <taxon>Bacteroidota</taxon>
        <taxon>Bacteroidia</taxon>
        <taxon>Bacteroidales</taxon>
        <taxon>Dysgonomonadaceae</taxon>
        <taxon>Fermentimonas</taxon>
    </lineage>
</organism>
<dbReference type="Proteomes" id="UP000032417">
    <property type="component" value="Chromosome 1"/>
</dbReference>